<evidence type="ECO:0000256" key="5">
    <source>
        <dbReference type="ARBA" id="ARBA00023002"/>
    </source>
</evidence>
<evidence type="ECO:0000256" key="3">
    <source>
        <dbReference type="ARBA" id="ARBA00010617"/>
    </source>
</evidence>
<keyword evidence="9" id="KW-1133">Transmembrane helix</keyword>
<evidence type="ECO:0000256" key="2">
    <source>
        <dbReference type="ARBA" id="ARBA00005179"/>
    </source>
</evidence>
<evidence type="ECO:0000256" key="8">
    <source>
        <dbReference type="PIRSR" id="PIRSR602401-1"/>
    </source>
</evidence>
<keyword evidence="9" id="KW-0812">Transmembrane</keyword>
<sequence>MATAITMATGTTMATDISPVALATAALGLVIALLVLKRIVPPAAVRVLPGPDQAHWLYGHEWDVYRHPAGRLWNAWSRSYGAVFRYRNAFFNGWTIAVADPAAARAILQNDGVAFHKPPFNRATNERLLGRGVIWAEGQDHRHQRRLLSPAFSNSSIKAVSGAFYRTAEDIKDAWHALLDGTGDDVVNVAEFMSSAALDVIGAAGFEHDFKAVRSATAEARSVTDGLAAALGAPPSFKIFASLTLAKAFPTIFNHAPLKAIRNQRASKAAIDKVARGVLSRVEAQGASEGKSVLSILLAERAKGSGLDDRQILDNISTMITAGHETTGITLSFVLYELARHPDIQARVRAELVTHSPTLEQLQDGAAPLLDAVIKEILRLYPANIRIIRRAERDTAVPLAFPLQTSKGTLNSIVIPGNTDVVLPITAINRLESCWGADADAFRPDRWLDDGSIPEAVKHLPGGYDHIFTFISGPRACLGMRFALAEMRVILSTLLTNFSFTPDSERPLDIVSPTQIMLRAQDAERGVYGVPLVIRRLD</sequence>
<dbReference type="PANTHER" id="PTHR24305:SF166">
    <property type="entry name" value="CYTOCHROME P450 12A4, MITOCHONDRIAL-RELATED"/>
    <property type="match status" value="1"/>
</dbReference>
<dbReference type="GO" id="GO:0020037">
    <property type="term" value="F:heme binding"/>
    <property type="evidence" value="ECO:0007669"/>
    <property type="project" value="InterPro"/>
</dbReference>
<evidence type="ECO:0000256" key="4">
    <source>
        <dbReference type="ARBA" id="ARBA00022617"/>
    </source>
</evidence>
<dbReference type="InterPro" id="IPR002401">
    <property type="entry name" value="Cyt_P450_E_grp-I"/>
</dbReference>
<evidence type="ECO:0000256" key="9">
    <source>
        <dbReference type="SAM" id="Phobius"/>
    </source>
</evidence>
<protein>
    <submittedName>
        <fullName evidence="10">Cytochrome P450 monooxygenase FUM15</fullName>
    </submittedName>
</protein>
<evidence type="ECO:0000256" key="6">
    <source>
        <dbReference type="ARBA" id="ARBA00023004"/>
    </source>
</evidence>
<dbReference type="InterPro" id="IPR001128">
    <property type="entry name" value="Cyt_P450"/>
</dbReference>
<evidence type="ECO:0000256" key="7">
    <source>
        <dbReference type="ARBA" id="ARBA00023033"/>
    </source>
</evidence>
<dbReference type="EMBL" id="CP086715">
    <property type="protein sequence ID" value="WOO79922.1"/>
    <property type="molecule type" value="Genomic_DNA"/>
</dbReference>
<dbReference type="GO" id="GO:0005506">
    <property type="term" value="F:iron ion binding"/>
    <property type="evidence" value="ECO:0007669"/>
    <property type="project" value="InterPro"/>
</dbReference>
<reference evidence="10" key="1">
    <citation type="submission" date="2023-10" db="EMBL/GenBank/DDBJ databases">
        <authorList>
            <person name="Noh H."/>
        </authorList>
    </citation>
    <scope>NUCLEOTIDE SEQUENCE</scope>
    <source>
        <strain evidence="10">DUCC4014</strain>
    </source>
</reference>
<keyword evidence="7 10" id="KW-0503">Monooxygenase</keyword>
<gene>
    <name evidence="10" type="primary">FUM15_0</name>
    <name evidence="10" type="ORF">LOC62_02G003436</name>
</gene>
<dbReference type="InterPro" id="IPR050121">
    <property type="entry name" value="Cytochrome_P450_monoxygenase"/>
</dbReference>
<dbReference type="SUPFAM" id="SSF48264">
    <property type="entry name" value="Cytochrome P450"/>
    <property type="match status" value="1"/>
</dbReference>
<keyword evidence="11" id="KW-1185">Reference proteome</keyword>
<proteinExistence type="inferred from homology"/>
<dbReference type="Gene3D" id="1.10.630.10">
    <property type="entry name" value="Cytochrome P450"/>
    <property type="match status" value="1"/>
</dbReference>
<dbReference type="GO" id="GO:0004497">
    <property type="term" value="F:monooxygenase activity"/>
    <property type="evidence" value="ECO:0007669"/>
    <property type="project" value="UniProtKB-KW"/>
</dbReference>
<accession>A0AAF0Y5X9</accession>
<keyword evidence="4 8" id="KW-0349">Heme</keyword>
<keyword evidence="5" id="KW-0560">Oxidoreductase</keyword>
<evidence type="ECO:0000313" key="11">
    <source>
        <dbReference type="Proteomes" id="UP000827549"/>
    </source>
</evidence>
<keyword evidence="9" id="KW-0472">Membrane</keyword>
<dbReference type="Pfam" id="PF00067">
    <property type="entry name" value="p450"/>
    <property type="match status" value="1"/>
</dbReference>
<dbReference type="PRINTS" id="PR00463">
    <property type="entry name" value="EP450I"/>
</dbReference>
<evidence type="ECO:0000313" key="10">
    <source>
        <dbReference type="EMBL" id="WOO79922.1"/>
    </source>
</evidence>
<feature type="binding site" description="axial binding residue" evidence="8">
    <location>
        <position position="477"/>
    </location>
    <ligand>
        <name>heme</name>
        <dbReference type="ChEBI" id="CHEBI:30413"/>
    </ligand>
    <ligandPart>
        <name>Fe</name>
        <dbReference type="ChEBI" id="CHEBI:18248"/>
    </ligandPart>
</feature>
<feature type="transmembrane region" description="Helical" evidence="9">
    <location>
        <begin position="17"/>
        <end position="36"/>
    </location>
</feature>
<evidence type="ECO:0000256" key="1">
    <source>
        <dbReference type="ARBA" id="ARBA00001971"/>
    </source>
</evidence>
<name>A0AAF0Y5X9_9TREE</name>
<dbReference type="PRINTS" id="PR00385">
    <property type="entry name" value="P450"/>
</dbReference>
<dbReference type="GO" id="GO:0016705">
    <property type="term" value="F:oxidoreductase activity, acting on paired donors, with incorporation or reduction of molecular oxygen"/>
    <property type="evidence" value="ECO:0007669"/>
    <property type="project" value="InterPro"/>
</dbReference>
<dbReference type="Proteomes" id="UP000827549">
    <property type="component" value="Chromosome 2"/>
</dbReference>
<dbReference type="RefSeq" id="XP_062625954.1">
    <property type="nucleotide sequence ID" value="XM_062769970.1"/>
</dbReference>
<comment type="cofactor">
    <cofactor evidence="1 8">
        <name>heme</name>
        <dbReference type="ChEBI" id="CHEBI:30413"/>
    </cofactor>
</comment>
<dbReference type="AlphaFoldDB" id="A0AAF0Y5X9"/>
<organism evidence="10 11">
    <name type="scientific">Vanrija pseudolonga</name>
    <dbReference type="NCBI Taxonomy" id="143232"/>
    <lineage>
        <taxon>Eukaryota</taxon>
        <taxon>Fungi</taxon>
        <taxon>Dikarya</taxon>
        <taxon>Basidiomycota</taxon>
        <taxon>Agaricomycotina</taxon>
        <taxon>Tremellomycetes</taxon>
        <taxon>Trichosporonales</taxon>
        <taxon>Trichosporonaceae</taxon>
        <taxon>Vanrija</taxon>
    </lineage>
</organism>
<dbReference type="PANTHER" id="PTHR24305">
    <property type="entry name" value="CYTOCHROME P450"/>
    <property type="match status" value="1"/>
</dbReference>
<comment type="similarity">
    <text evidence="3">Belongs to the cytochrome P450 family.</text>
</comment>
<dbReference type="GeneID" id="87806679"/>
<dbReference type="InterPro" id="IPR036396">
    <property type="entry name" value="Cyt_P450_sf"/>
</dbReference>
<comment type="pathway">
    <text evidence="2">Secondary metabolite biosynthesis.</text>
</comment>
<keyword evidence="8" id="KW-0479">Metal-binding</keyword>
<keyword evidence="6 8" id="KW-0408">Iron</keyword>